<keyword evidence="1" id="KW-0472">Membrane</keyword>
<evidence type="ECO:0000256" key="1">
    <source>
        <dbReference type="SAM" id="Phobius"/>
    </source>
</evidence>
<dbReference type="EMBL" id="MN739439">
    <property type="protein sequence ID" value="QHT04835.1"/>
    <property type="molecule type" value="Genomic_DNA"/>
</dbReference>
<proteinExistence type="predicted"/>
<keyword evidence="1" id="KW-0812">Transmembrane</keyword>
<sequence>MIKSKSFSMKGRGVKYRNIYEWYMVYGGLYFKKITYIYIAYAIDHYFKYGWLARLWCT</sequence>
<feature type="transmembrane region" description="Helical" evidence="1">
    <location>
        <begin position="20"/>
        <end position="43"/>
    </location>
</feature>
<evidence type="ECO:0000313" key="2">
    <source>
        <dbReference type="EMBL" id="QHT04835.1"/>
    </source>
</evidence>
<name>A0A6C0CMX6_9ZZZZ</name>
<organism evidence="2">
    <name type="scientific">viral metagenome</name>
    <dbReference type="NCBI Taxonomy" id="1070528"/>
    <lineage>
        <taxon>unclassified sequences</taxon>
        <taxon>metagenomes</taxon>
        <taxon>organismal metagenomes</taxon>
    </lineage>
</organism>
<keyword evidence="1" id="KW-1133">Transmembrane helix</keyword>
<dbReference type="AlphaFoldDB" id="A0A6C0CMX6"/>
<protein>
    <submittedName>
        <fullName evidence="2">Uncharacterized protein</fullName>
    </submittedName>
</protein>
<accession>A0A6C0CMX6</accession>
<reference evidence="2" key="1">
    <citation type="journal article" date="2020" name="Nature">
        <title>Giant virus diversity and host interactions through global metagenomics.</title>
        <authorList>
            <person name="Schulz F."/>
            <person name="Roux S."/>
            <person name="Paez-Espino D."/>
            <person name="Jungbluth S."/>
            <person name="Walsh D.A."/>
            <person name="Denef V.J."/>
            <person name="McMahon K.D."/>
            <person name="Konstantinidis K.T."/>
            <person name="Eloe-Fadrosh E.A."/>
            <person name="Kyrpides N.C."/>
            <person name="Woyke T."/>
        </authorList>
    </citation>
    <scope>NUCLEOTIDE SEQUENCE</scope>
    <source>
        <strain evidence="2">GVMAG-M-3300021343-4</strain>
    </source>
</reference>